<dbReference type="AlphaFoldDB" id="A0A8H4RRK1"/>
<dbReference type="Pfam" id="PF00106">
    <property type="entry name" value="adh_short"/>
    <property type="match status" value="1"/>
</dbReference>
<dbReference type="PRINTS" id="PR00081">
    <property type="entry name" value="GDHRDH"/>
</dbReference>
<dbReference type="InterPro" id="IPR016117">
    <property type="entry name" value="ArgJ-like_dom_sf"/>
</dbReference>
<dbReference type="Proteomes" id="UP000566819">
    <property type="component" value="Unassembled WGS sequence"/>
</dbReference>
<dbReference type="PANTHER" id="PTHR45458">
    <property type="entry name" value="SHORT-CHAIN DEHYDROGENASE/REDUCTASE SDR"/>
    <property type="match status" value="1"/>
</dbReference>
<dbReference type="OrthoDB" id="7289984at2759"/>
<accession>A0A8H4RRK1</accession>
<sequence length="358" mass="38456">MATYLISGVSRGLGFEFLRQASNNPANTVVGLVRNKTATEKKVSEELPDRKNIRLVRGDLDDYVSLKTAIDETADITGGALDYVIANAAYMSTWSAYDPLGVLGKQPEELEQDLLFSFKSNVIGNIHLFNLSLPLIFRGRVKKVIAISSGFADADLTAKFNIHDSAPYSVSKAALNMAVAKFSAEYSTQGILFMTVSPGMVDTGLHKDATPEQQQKIGVLVEKFQAYAPHFTGPTTAEVAVGLMLSVAEKASIEAGDGGSSVSQFGNKEWLKAGVHVGQVTIGKDGDNVLNGVTVILPRHPDDIYIPCYAGMYTLNGNGKASGSYQIADWGYTSAVRPSPHSPLCPQLLDFPGKFPLM</sequence>
<dbReference type="Gene3D" id="3.40.50.720">
    <property type="entry name" value="NAD(P)-binding Rossmann-like Domain"/>
    <property type="match status" value="1"/>
</dbReference>
<dbReference type="InterPro" id="IPR005321">
    <property type="entry name" value="Peptidase_S58_DmpA"/>
</dbReference>
<dbReference type="PANTHER" id="PTHR45458:SF3">
    <property type="entry name" value="CHAIN DEHYDROGENASE (ATSC), PUTATIVE-RELATED"/>
    <property type="match status" value="1"/>
</dbReference>
<comment type="caution">
    <text evidence="1">The sequence shown here is derived from an EMBL/GenBank/DDBJ whole genome shotgun (WGS) entry which is preliminary data.</text>
</comment>
<dbReference type="GO" id="GO:0016616">
    <property type="term" value="F:oxidoreductase activity, acting on the CH-OH group of donors, NAD or NADP as acceptor"/>
    <property type="evidence" value="ECO:0007669"/>
    <property type="project" value="TreeGrafter"/>
</dbReference>
<dbReference type="Pfam" id="PF03576">
    <property type="entry name" value="Peptidase_S58"/>
    <property type="match status" value="1"/>
</dbReference>
<dbReference type="EMBL" id="JAAMPI010000191">
    <property type="protein sequence ID" value="KAF4634343.1"/>
    <property type="molecule type" value="Genomic_DNA"/>
</dbReference>
<keyword evidence="2" id="KW-1185">Reference proteome</keyword>
<dbReference type="InterPro" id="IPR052184">
    <property type="entry name" value="SDR_enzymes"/>
</dbReference>
<proteinExistence type="predicted"/>
<dbReference type="InterPro" id="IPR036291">
    <property type="entry name" value="NAD(P)-bd_dom_sf"/>
</dbReference>
<evidence type="ECO:0000313" key="1">
    <source>
        <dbReference type="EMBL" id="KAF4634343.1"/>
    </source>
</evidence>
<gene>
    <name evidence="1" type="ORF">G7Y89_g3767</name>
</gene>
<dbReference type="SUPFAM" id="SSF56266">
    <property type="entry name" value="DmpA/ArgJ-like"/>
    <property type="match status" value="1"/>
</dbReference>
<dbReference type="Gene3D" id="3.60.70.12">
    <property type="entry name" value="L-amino peptidase D-ALA esterase/amidase"/>
    <property type="match status" value="1"/>
</dbReference>
<reference evidence="1 2" key="1">
    <citation type="submission" date="2020-03" db="EMBL/GenBank/DDBJ databases">
        <title>Draft Genome Sequence of Cudoniella acicularis.</title>
        <authorList>
            <person name="Buettner E."/>
            <person name="Kellner H."/>
        </authorList>
    </citation>
    <scope>NUCLEOTIDE SEQUENCE [LARGE SCALE GENOMIC DNA]</scope>
    <source>
        <strain evidence="1 2">DSM 108380</strain>
    </source>
</reference>
<dbReference type="SUPFAM" id="SSF51735">
    <property type="entry name" value="NAD(P)-binding Rossmann-fold domains"/>
    <property type="match status" value="1"/>
</dbReference>
<evidence type="ECO:0000313" key="2">
    <source>
        <dbReference type="Proteomes" id="UP000566819"/>
    </source>
</evidence>
<name>A0A8H4RRK1_9HELO</name>
<dbReference type="InterPro" id="IPR002347">
    <property type="entry name" value="SDR_fam"/>
</dbReference>
<protein>
    <submittedName>
        <fullName evidence="1">Uncharacterized protein</fullName>
    </submittedName>
</protein>
<organism evidence="1 2">
    <name type="scientific">Cudoniella acicularis</name>
    <dbReference type="NCBI Taxonomy" id="354080"/>
    <lineage>
        <taxon>Eukaryota</taxon>
        <taxon>Fungi</taxon>
        <taxon>Dikarya</taxon>
        <taxon>Ascomycota</taxon>
        <taxon>Pezizomycotina</taxon>
        <taxon>Leotiomycetes</taxon>
        <taxon>Helotiales</taxon>
        <taxon>Tricladiaceae</taxon>
        <taxon>Cudoniella</taxon>
    </lineage>
</organism>